<organism evidence="2 3">
    <name type="scientific">Lactiplantibacillus modestisalitolerans</name>
    <dbReference type="NCBI Taxonomy" id="1457219"/>
    <lineage>
        <taxon>Bacteria</taxon>
        <taxon>Bacillati</taxon>
        <taxon>Bacillota</taxon>
        <taxon>Bacilli</taxon>
        <taxon>Lactobacillales</taxon>
        <taxon>Lactobacillaceae</taxon>
        <taxon>Lactiplantibacillus</taxon>
    </lineage>
</organism>
<dbReference type="InterPro" id="IPR009057">
    <property type="entry name" value="Homeodomain-like_sf"/>
</dbReference>
<protein>
    <submittedName>
        <fullName evidence="2">Mor transcription activator family protein</fullName>
    </submittedName>
</protein>
<gene>
    <name evidence="2" type="ORF">ACFFLI_02470</name>
</gene>
<evidence type="ECO:0000313" key="3">
    <source>
        <dbReference type="Proteomes" id="UP001589691"/>
    </source>
</evidence>
<sequence length="89" mass="10446">MAKEVDVAALQTFYRGVSDLIGVDGMLKIYDQYRGMQLTLPIHMYDRELAAQQVIHRYNGHNSYQLANYYGYSQRWINQVIRAERADQD</sequence>
<feature type="domain" description="Mor transcription activator" evidence="1">
    <location>
        <begin position="18"/>
        <end position="87"/>
    </location>
</feature>
<evidence type="ECO:0000313" key="2">
    <source>
        <dbReference type="EMBL" id="MFB9768737.1"/>
    </source>
</evidence>
<dbReference type="Pfam" id="PF08765">
    <property type="entry name" value="Mor"/>
    <property type="match status" value="1"/>
</dbReference>
<name>A0ABV5WRF6_9LACO</name>
<dbReference type="Gene3D" id="1.10.10.60">
    <property type="entry name" value="Homeodomain-like"/>
    <property type="match status" value="1"/>
</dbReference>
<dbReference type="RefSeq" id="WP_137642249.1">
    <property type="nucleotide sequence ID" value="NZ_BJEA01000007.1"/>
</dbReference>
<dbReference type="SUPFAM" id="SSF46689">
    <property type="entry name" value="Homeodomain-like"/>
    <property type="match status" value="1"/>
</dbReference>
<keyword evidence="3" id="KW-1185">Reference proteome</keyword>
<dbReference type="InterPro" id="IPR014875">
    <property type="entry name" value="Mor_transcription_activator"/>
</dbReference>
<dbReference type="EMBL" id="JBHLZY010000005">
    <property type="protein sequence ID" value="MFB9768737.1"/>
    <property type="molecule type" value="Genomic_DNA"/>
</dbReference>
<evidence type="ECO:0000259" key="1">
    <source>
        <dbReference type="Pfam" id="PF08765"/>
    </source>
</evidence>
<comment type="caution">
    <text evidence="2">The sequence shown here is derived from an EMBL/GenBank/DDBJ whole genome shotgun (WGS) entry which is preliminary data.</text>
</comment>
<dbReference type="Proteomes" id="UP001589691">
    <property type="component" value="Unassembled WGS sequence"/>
</dbReference>
<proteinExistence type="predicted"/>
<accession>A0ABV5WRF6</accession>
<reference evidence="2 3" key="1">
    <citation type="submission" date="2024-09" db="EMBL/GenBank/DDBJ databases">
        <authorList>
            <person name="Sun Q."/>
            <person name="Mori K."/>
        </authorList>
    </citation>
    <scope>NUCLEOTIDE SEQUENCE [LARGE SCALE GENOMIC DNA]</scope>
    <source>
        <strain evidence="2 3">TBRC 4576</strain>
    </source>
</reference>